<dbReference type="PANTHER" id="PTHR13318:SF190">
    <property type="entry name" value="PARTNER OF PAIRED, ISOFORM B"/>
    <property type="match status" value="1"/>
</dbReference>
<protein>
    <recommendedName>
        <fullName evidence="4">F-box domain-containing protein</fullName>
    </recommendedName>
</protein>
<dbReference type="InterPro" id="IPR001611">
    <property type="entry name" value="Leu-rich_rpt"/>
</dbReference>
<feature type="compositionally biased region" description="Acidic residues" evidence="1">
    <location>
        <begin position="36"/>
        <end position="50"/>
    </location>
</feature>
<sequence length="366" mass="42592">MLNLKTESIKINDEEIHEIIKVKKKKLEESQIIGLDNEEGEKEEEEEEKEEKEKEREEKEVEYEDEVIFTGQTKDKALYPVLFVSQFWYCNVGKILQNHIELNEFRQAKFIRICKELSPLHRSSVRNFIFTYHGDLSNREIDGIIRSCPNIEYLNFNSTGRLCISDTAIINIANLYLNLLRLDLFECRYISDLAIEVIARSCHNLQHLDLGLFKLINESTISTLCIIVHSCKNLRYLCLFNCGSITDYTIKKIANSCHKLEYLNIYDCVYVTDLRIRDLVRSCPKLKHLELGGCIIGSKAVKKIARKCTNLKYLSLEGCECISRKVIERLNPNIEIECLNLDSEWSNSVSIDISNFKDKSKIIRKM</sequence>
<name>A0A397I1Q9_9GLOM</name>
<dbReference type="InterPro" id="IPR032675">
    <property type="entry name" value="LRR_dom_sf"/>
</dbReference>
<dbReference type="SUPFAM" id="SSF52047">
    <property type="entry name" value="RNI-like"/>
    <property type="match status" value="1"/>
</dbReference>
<proteinExistence type="predicted"/>
<comment type="caution">
    <text evidence="2">The sequence shown here is derived from an EMBL/GenBank/DDBJ whole genome shotgun (WGS) entry which is preliminary data.</text>
</comment>
<reference evidence="2 3" key="1">
    <citation type="submission" date="2018-08" db="EMBL/GenBank/DDBJ databases">
        <title>Genome and evolution of the arbuscular mycorrhizal fungus Diversispora epigaea (formerly Glomus versiforme) and its bacterial endosymbionts.</title>
        <authorList>
            <person name="Sun X."/>
            <person name="Fei Z."/>
            <person name="Harrison M."/>
        </authorList>
    </citation>
    <scope>NUCLEOTIDE SEQUENCE [LARGE SCALE GENOMIC DNA]</scope>
    <source>
        <strain evidence="2 3">IT104</strain>
    </source>
</reference>
<dbReference type="SMART" id="SM00367">
    <property type="entry name" value="LRR_CC"/>
    <property type="match status" value="7"/>
</dbReference>
<dbReference type="GO" id="GO:0019005">
    <property type="term" value="C:SCF ubiquitin ligase complex"/>
    <property type="evidence" value="ECO:0007669"/>
    <property type="project" value="TreeGrafter"/>
</dbReference>
<dbReference type="AlphaFoldDB" id="A0A397I1Q9"/>
<dbReference type="Proteomes" id="UP000266861">
    <property type="component" value="Unassembled WGS sequence"/>
</dbReference>
<dbReference type="PANTHER" id="PTHR13318">
    <property type="entry name" value="PARTNER OF PAIRED, ISOFORM B-RELATED"/>
    <property type="match status" value="1"/>
</dbReference>
<organism evidence="2 3">
    <name type="scientific">Diversispora epigaea</name>
    <dbReference type="NCBI Taxonomy" id="1348612"/>
    <lineage>
        <taxon>Eukaryota</taxon>
        <taxon>Fungi</taxon>
        <taxon>Fungi incertae sedis</taxon>
        <taxon>Mucoromycota</taxon>
        <taxon>Glomeromycotina</taxon>
        <taxon>Glomeromycetes</taxon>
        <taxon>Diversisporales</taxon>
        <taxon>Diversisporaceae</taxon>
        <taxon>Diversispora</taxon>
    </lineage>
</organism>
<dbReference type="OrthoDB" id="550575at2759"/>
<dbReference type="STRING" id="1348612.A0A397I1Q9"/>
<evidence type="ECO:0000313" key="3">
    <source>
        <dbReference type="Proteomes" id="UP000266861"/>
    </source>
</evidence>
<dbReference type="GO" id="GO:0031146">
    <property type="term" value="P:SCF-dependent proteasomal ubiquitin-dependent protein catabolic process"/>
    <property type="evidence" value="ECO:0007669"/>
    <property type="project" value="TreeGrafter"/>
</dbReference>
<keyword evidence="3" id="KW-1185">Reference proteome</keyword>
<dbReference type="EMBL" id="PQFF01000259">
    <property type="protein sequence ID" value="RHZ69445.1"/>
    <property type="molecule type" value="Genomic_DNA"/>
</dbReference>
<accession>A0A397I1Q9</accession>
<evidence type="ECO:0000256" key="1">
    <source>
        <dbReference type="SAM" id="MobiDB-lite"/>
    </source>
</evidence>
<feature type="region of interest" description="Disordered" evidence="1">
    <location>
        <begin position="34"/>
        <end position="58"/>
    </location>
</feature>
<evidence type="ECO:0008006" key="4">
    <source>
        <dbReference type="Google" id="ProtNLM"/>
    </source>
</evidence>
<gene>
    <name evidence="2" type="ORF">Glove_283g169</name>
</gene>
<dbReference type="InterPro" id="IPR006553">
    <property type="entry name" value="Leu-rich_rpt_Cys-con_subtyp"/>
</dbReference>
<dbReference type="Pfam" id="PF13516">
    <property type="entry name" value="LRR_6"/>
    <property type="match status" value="1"/>
</dbReference>
<evidence type="ECO:0000313" key="2">
    <source>
        <dbReference type="EMBL" id="RHZ69445.1"/>
    </source>
</evidence>
<dbReference type="Gene3D" id="3.80.10.10">
    <property type="entry name" value="Ribonuclease Inhibitor"/>
    <property type="match status" value="1"/>
</dbReference>